<keyword evidence="8" id="KW-1185">Reference proteome</keyword>
<dbReference type="GO" id="GO:0008761">
    <property type="term" value="F:UDP-N-acetylglucosamine 2-epimerase activity"/>
    <property type="evidence" value="ECO:0007669"/>
    <property type="project" value="UniProtKB-EC"/>
</dbReference>
<dbReference type="Gene3D" id="3.40.50.2000">
    <property type="entry name" value="Glycogen Phosphorylase B"/>
    <property type="match status" value="1"/>
</dbReference>
<sequence length="315" mass="34215">MFKAFALFGSCREIIDTAAAARNIARQRGCKLVSCLAADQPHAMLAPLTALGLRAHGQIPSLPETGKLPAAAVTALEALVKKHQPGLLIAQYGTPAAALCQPLALRHGIELRLLSRSLRPLADCIRADHELALDLERQLPYIPPDHRLLLVYARNRKRVPHGESATCRAVQALASEPRCSVVFPVNKSPDIQDIVYEQVAWHEHIHLLEPLERLVFLHLLDKAQVVLTDSVHVANEAAELGRPVVFVFTDGATTPIGLPTGTLTRVANEAGSIEAAVRAMLAPPAGEQEAPTMLPARVMSWPYPLRRLEGRVNKG</sequence>
<organism evidence="7 8">
    <name type="scientific">Seongchinamella unica</name>
    <dbReference type="NCBI Taxonomy" id="2547392"/>
    <lineage>
        <taxon>Bacteria</taxon>
        <taxon>Pseudomonadati</taxon>
        <taxon>Pseudomonadota</taxon>
        <taxon>Gammaproteobacteria</taxon>
        <taxon>Cellvibrionales</taxon>
        <taxon>Halieaceae</taxon>
        <taxon>Seongchinamella</taxon>
    </lineage>
</organism>
<feature type="domain" description="UDP-N-acetylglucosamine 2-epimerase" evidence="6">
    <location>
        <begin position="150"/>
        <end position="283"/>
    </location>
</feature>
<dbReference type="RefSeq" id="WP_133214070.1">
    <property type="nucleotide sequence ID" value="NZ_SMSE01000003.1"/>
</dbReference>
<dbReference type="EMBL" id="SMSE01000003">
    <property type="protein sequence ID" value="TDG12870.1"/>
    <property type="molecule type" value="Genomic_DNA"/>
</dbReference>
<dbReference type="PANTHER" id="PTHR43174">
    <property type="entry name" value="UDP-N-ACETYLGLUCOSAMINE 2-EPIMERASE"/>
    <property type="match status" value="1"/>
</dbReference>
<evidence type="ECO:0000256" key="4">
    <source>
        <dbReference type="ARBA" id="ARBA00038858"/>
    </source>
</evidence>
<dbReference type="Proteomes" id="UP000295554">
    <property type="component" value="Unassembled WGS sequence"/>
</dbReference>
<evidence type="ECO:0000313" key="8">
    <source>
        <dbReference type="Proteomes" id="UP000295554"/>
    </source>
</evidence>
<comment type="caution">
    <text evidence="7">The sequence shown here is derived from an EMBL/GenBank/DDBJ whole genome shotgun (WGS) entry which is preliminary data.</text>
</comment>
<accession>A0A4R5LQQ5</accession>
<dbReference type="PANTHER" id="PTHR43174:SF2">
    <property type="entry name" value="UDP-N-ACETYLGLUCOSAMINE 2-EPIMERASE"/>
    <property type="match status" value="1"/>
</dbReference>
<evidence type="ECO:0000256" key="2">
    <source>
        <dbReference type="ARBA" id="ARBA00036080"/>
    </source>
</evidence>
<dbReference type="EC" id="5.1.3.14" evidence="4"/>
<protein>
    <recommendedName>
        <fullName evidence="4">UDP-N-acetylglucosamine 2-epimerase (non-hydrolyzing)</fullName>
        <ecNumber evidence="4">5.1.3.14</ecNumber>
    </recommendedName>
</protein>
<comment type="catalytic activity">
    <reaction evidence="2">
        <text>UDP-N-acetyl-alpha-D-glucosamine = UDP-N-acetyl-alpha-D-mannosamine</text>
        <dbReference type="Rhea" id="RHEA:17213"/>
        <dbReference type="ChEBI" id="CHEBI:57705"/>
        <dbReference type="ChEBI" id="CHEBI:68623"/>
        <dbReference type="EC" id="5.1.3.14"/>
    </reaction>
</comment>
<name>A0A4R5LQQ5_9GAMM</name>
<evidence type="ECO:0000259" key="6">
    <source>
        <dbReference type="Pfam" id="PF02350"/>
    </source>
</evidence>
<evidence type="ECO:0000256" key="1">
    <source>
        <dbReference type="ARBA" id="ARBA00023235"/>
    </source>
</evidence>
<reference evidence="7 8" key="1">
    <citation type="submission" date="2019-03" db="EMBL/GenBank/DDBJ databases">
        <title>Seongchinamella monodicae gen. nov., sp. nov., a novel member of the Gammaproteobacteria isolated from a tidal mudflat of beach.</title>
        <authorList>
            <person name="Yang H.G."/>
            <person name="Kang J.W."/>
            <person name="Lee S.D."/>
        </authorList>
    </citation>
    <scope>NUCLEOTIDE SEQUENCE [LARGE SCALE GENOMIC DNA]</scope>
    <source>
        <strain evidence="7 8">GH4-78</strain>
    </source>
</reference>
<gene>
    <name evidence="7" type="ORF">E2F43_15030</name>
</gene>
<evidence type="ECO:0000256" key="3">
    <source>
        <dbReference type="ARBA" id="ARBA00038209"/>
    </source>
</evidence>
<proteinExistence type="inferred from homology"/>
<comment type="similarity">
    <text evidence="3 5">Belongs to the UDP-N-acetylglucosamine 2-epimerase family.</text>
</comment>
<dbReference type="InterPro" id="IPR003331">
    <property type="entry name" value="UDP_GlcNAc_Epimerase_2_dom"/>
</dbReference>
<dbReference type="AlphaFoldDB" id="A0A4R5LQQ5"/>
<dbReference type="InterPro" id="IPR029767">
    <property type="entry name" value="WecB-like"/>
</dbReference>
<dbReference type="Pfam" id="PF02350">
    <property type="entry name" value="Epimerase_2"/>
    <property type="match status" value="1"/>
</dbReference>
<keyword evidence="1 5" id="KW-0413">Isomerase</keyword>
<evidence type="ECO:0000256" key="5">
    <source>
        <dbReference type="RuleBase" id="RU003513"/>
    </source>
</evidence>
<evidence type="ECO:0000313" key="7">
    <source>
        <dbReference type="EMBL" id="TDG12870.1"/>
    </source>
</evidence>
<dbReference type="SUPFAM" id="SSF53756">
    <property type="entry name" value="UDP-Glycosyltransferase/glycogen phosphorylase"/>
    <property type="match status" value="1"/>
</dbReference>